<dbReference type="SUPFAM" id="SSF53335">
    <property type="entry name" value="S-adenosyl-L-methionine-dependent methyltransferases"/>
    <property type="match status" value="1"/>
</dbReference>
<dbReference type="EMBL" id="JACEMT010000042">
    <property type="protein sequence ID" value="MBA4502125.1"/>
    <property type="molecule type" value="Genomic_DNA"/>
</dbReference>
<protein>
    <recommendedName>
        <fullName evidence="2">site-specific DNA-methyltransferase (adenine-specific)</fullName>
        <ecNumber evidence="2">2.1.1.72</ecNumber>
    </recommendedName>
</protein>
<keyword evidence="11" id="KW-1185">Reference proteome</keyword>
<dbReference type="InterPro" id="IPR038333">
    <property type="entry name" value="T1MK-like_N_sf"/>
</dbReference>
<evidence type="ECO:0000313" key="10">
    <source>
        <dbReference type="EMBL" id="MBA4502125.1"/>
    </source>
</evidence>
<feature type="domain" description="N6 adenine-specific DNA methyltransferase N-terminal" evidence="9">
    <location>
        <begin position="10"/>
        <end position="145"/>
    </location>
</feature>
<evidence type="ECO:0000256" key="7">
    <source>
        <dbReference type="ARBA" id="ARBA00047942"/>
    </source>
</evidence>
<dbReference type="InterPro" id="IPR004546">
    <property type="entry name" value="Restrct_endonuc_T1M"/>
</dbReference>
<dbReference type="PANTHER" id="PTHR42933:SF3">
    <property type="entry name" value="TYPE I RESTRICTION ENZYME MJAVIII METHYLASE SUBUNIT"/>
    <property type="match status" value="1"/>
</dbReference>
<keyword evidence="3 10" id="KW-0489">Methyltransferase</keyword>
<dbReference type="RefSeq" id="WP_181738651.1">
    <property type="nucleotide sequence ID" value="NZ_JACEMT010000042.1"/>
</dbReference>
<dbReference type="GO" id="GO:0008170">
    <property type="term" value="F:N-methyltransferase activity"/>
    <property type="evidence" value="ECO:0007669"/>
    <property type="project" value="InterPro"/>
</dbReference>
<proteinExistence type="inferred from homology"/>
<dbReference type="GO" id="GO:0009307">
    <property type="term" value="P:DNA restriction-modification system"/>
    <property type="evidence" value="ECO:0007669"/>
    <property type="project" value="UniProtKB-KW"/>
</dbReference>
<dbReference type="Pfam" id="PF02384">
    <property type="entry name" value="N6_Mtase"/>
    <property type="match status" value="1"/>
</dbReference>
<dbReference type="NCBIfam" id="TIGR00497">
    <property type="entry name" value="hsdM"/>
    <property type="match status" value="1"/>
</dbReference>
<evidence type="ECO:0000256" key="3">
    <source>
        <dbReference type="ARBA" id="ARBA00022603"/>
    </source>
</evidence>
<gene>
    <name evidence="10" type="ORF">H1S06_07065</name>
</gene>
<evidence type="ECO:0000256" key="2">
    <source>
        <dbReference type="ARBA" id="ARBA00011900"/>
    </source>
</evidence>
<dbReference type="Proteomes" id="UP000538931">
    <property type="component" value="Unassembled WGS sequence"/>
</dbReference>
<dbReference type="Gene3D" id="3.40.50.150">
    <property type="entry name" value="Vaccinia Virus protein VP39"/>
    <property type="match status" value="1"/>
</dbReference>
<dbReference type="GO" id="GO:0003677">
    <property type="term" value="F:DNA binding"/>
    <property type="evidence" value="ECO:0007669"/>
    <property type="project" value="InterPro"/>
</dbReference>
<evidence type="ECO:0000313" key="11">
    <source>
        <dbReference type="Proteomes" id="UP000538931"/>
    </source>
</evidence>
<dbReference type="InterPro" id="IPR003356">
    <property type="entry name" value="DNA_methylase_A-5"/>
</dbReference>
<evidence type="ECO:0000256" key="4">
    <source>
        <dbReference type="ARBA" id="ARBA00022679"/>
    </source>
</evidence>
<dbReference type="GO" id="GO:0009007">
    <property type="term" value="F:site-specific DNA-methyltransferase (adenine-specific) activity"/>
    <property type="evidence" value="ECO:0007669"/>
    <property type="project" value="UniProtKB-EC"/>
</dbReference>
<comment type="caution">
    <text evidence="10">The sequence shown here is derived from an EMBL/GenBank/DDBJ whole genome shotgun (WGS) entry which is preliminary data.</text>
</comment>
<dbReference type="EC" id="2.1.1.72" evidence="2"/>
<comment type="catalytic activity">
    <reaction evidence="7">
        <text>a 2'-deoxyadenosine in DNA + S-adenosyl-L-methionine = an N(6)-methyl-2'-deoxyadenosine in DNA + S-adenosyl-L-homocysteine + H(+)</text>
        <dbReference type="Rhea" id="RHEA:15197"/>
        <dbReference type="Rhea" id="RHEA-COMP:12418"/>
        <dbReference type="Rhea" id="RHEA-COMP:12419"/>
        <dbReference type="ChEBI" id="CHEBI:15378"/>
        <dbReference type="ChEBI" id="CHEBI:57856"/>
        <dbReference type="ChEBI" id="CHEBI:59789"/>
        <dbReference type="ChEBI" id="CHEBI:90615"/>
        <dbReference type="ChEBI" id="CHEBI:90616"/>
        <dbReference type="EC" id="2.1.1.72"/>
    </reaction>
</comment>
<feature type="domain" description="DNA methylase adenine-specific" evidence="8">
    <location>
        <begin position="158"/>
        <end position="464"/>
    </location>
</feature>
<organism evidence="10 11">
    <name type="scientific">Marinobacterium marinum</name>
    <dbReference type="NCBI Taxonomy" id="2756129"/>
    <lineage>
        <taxon>Bacteria</taxon>
        <taxon>Pseudomonadati</taxon>
        <taxon>Pseudomonadota</taxon>
        <taxon>Gammaproteobacteria</taxon>
        <taxon>Oceanospirillales</taxon>
        <taxon>Oceanospirillaceae</taxon>
        <taxon>Marinobacterium</taxon>
    </lineage>
</organism>
<evidence type="ECO:0000259" key="8">
    <source>
        <dbReference type="Pfam" id="PF02384"/>
    </source>
</evidence>
<reference evidence="10 11" key="1">
    <citation type="submission" date="2020-07" db="EMBL/GenBank/DDBJ databases">
        <title>Bacterium isolated from marien macroalgae.</title>
        <authorList>
            <person name="Zhu K."/>
            <person name="Lu D."/>
            <person name="Du Z."/>
        </authorList>
    </citation>
    <scope>NUCLEOTIDE SEQUENCE [LARGE SCALE GENOMIC DNA]</scope>
    <source>
        <strain evidence="10 11">3-1745</strain>
    </source>
</reference>
<dbReference type="PANTHER" id="PTHR42933">
    <property type="entry name" value="SLR6095 PROTEIN"/>
    <property type="match status" value="1"/>
</dbReference>
<evidence type="ECO:0000259" key="9">
    <source>
        <dbReference type="Pfam" id="PF12161"/>
    </source>
</evidence>
<keyword evidence="6" id="KW-0680">Restriction system</keyword>
<dbReference type="InterPro" id="IPR051537">
    <property type="entry name" value="DNA_Adenine_Mtase"/>
</dbReference>
<name>A0A7W2ABJ6_9GAMM</name>
<dbReference type="InterPro" id="IPR029063">
    <property type="entry name" value="SAM-dependent_MTases_sf"/>
</dbReference>
<dbReference type="GO" id="GO:0032259">
    <property type="term" value="P:methylation"/>
    <property type="evidence" value="ECO:0007669"/>
    <property type="project" value="UniProtKB-KW"/>
</dbReference>
<dbReference type="Gene3D" id="1.20.1260.30">
    <property type="match status" value="1"/>
</dbReference>
<evidence type="ECO:0000256" key="6">
    <source>
        <dbReference type="ARBA" id="ARBA00022747"/>
    </source>
</evidence>
<keyword evidence="5" id="KW-0949">S-adenosyl-L-methionine</keyword>
<sequence length="592" mass="67286">MSHTITLQQLESFLWGAADILRGNMDASEYKDYIFGMMFLKRLSDAFEEAQEGVVQYYLDKGKSEEQARDLANDEDEYDETFYIPPVARWEALKDLKHDIGAELNKATEAIEEYNPTLEGVLVSIDFNIKNKLSDKKLRDLLSHFSQHRLRNEDFERPDLLGAAYEYLIKKFADSAGKKGGEFYTPHEVVELLISLLKPHAGMRIYDPTAGSGGMLVQTRHYLARNGENPANLSLFGQEMNLNTWAICKMNMFLHGVYSADIRKGDTLREPQHTQQGALMTFDRVVANPPFSLKKWGKEEADNDAYGRFPYGTPPVGQGDLAFVQHMIASLNAEGMMGVVMPHGVLFRGSSEKAIRKGILEDDLLEAVIGLPSALFYGTGIPACLLIINKNKPTERINKVLFINGELEFEEGKNQNKLRPEDIGKIVDTFEHYREIKRYSKVVHLDEIEENDYNLNIRRYADTSPPPEIFDVRAILHGGIPVREVESEYIREEILEDFDVSLVFNRRDDDYFEFKSHIDTKEAIRETVEGHADDAQGGANVAGGRTPEAAAKVITQLERWWDKYRVSLNELDTQVAEAESLMKGYLKELGYE</sequence>
<keyword evidence="4 10" id="KW-0808">Transferase</keyword>
<evidence type="ECO:0000256" key="1">
    <source>
        <dbReference type="ARBA" id="ARBA00006594"/>
    </source>
</evidence>
<accession>A0A7W2ABJ6</accession>
<dbReference type="PRINTS" id="PR00507">
    <property type="entry name" value="N12N6MTFRASE"/>
</dbReference>
<dbReference type="InterPro" id="IPR022749">
    <property type="entry name" value="D12N6_MeTrfase_N"/>
</dbReference>
<comment type="similarity">
    <text evidence="1">Belongs to the N(4)/N(6)-methyltransferase family.</text>
</comment>
<evidence type="ECO:0000256" key="5">
    <source>
        <dbReference type="ARBA" id="ARBA00022691"/>
    </source>
</evidence>
<dbReference type="Pfam" id="PF12161">
    <property type="entry name" value="HsdM_N"/>
    <property type="match status" value="1"/>
</dbReference>
<dbReference type="AlphaFoldDB" id="A0A7W2ABJ6"/>